<dbReference type="EMBL" id="BMOS01000014">
    <property type="protein sequence ID" value="GGN59417.1"/>
    <property type="molecule type" value="Genomic_DNA"/>
</dbReference>
<comment type="caution">
    <text evidence="1">The sequence shown here is derived from an EMBL/GenBank/DDBJ whole genome shotgun (WGS) entry which is preliminary data.</text>
</comment>
<dbReference type="AlphaFoldDB" id="A0A918D2E9"/>
<evidence type="ECO:0000313" key="2">
    <source>
        <dbReference type="Proteomes" id="UP000624041"/>
    </source>
</evidence>
<name>A0A918D2E9_9BACI</name>
<proteinExistence type="predicted"/>
<gene>
    <name evidence="1" type="ORF">GCM10007971_22520</name>
</gene>
<reference evidence="1" key="2">
    <citation type="submission" date="2020-09" db="EMBL/GenBank/DDBJ databases">
        <authorList>
            <person name="Sun Q."/>
            <person name="Ohkuma M."/>
        </authorList>
    </citation>
    <scope>NUCLEOTIDE SEQUENCE</scope>
    <source>
        <strain evidence="1">JCM 17251</strain>
    </source>
</reference>
<organism evidence="1 2">
    <name type="scientific">Oceanobacillus indicireducens</name>
    <dbReference type="NCBI Taxonomy" id="1004261"/>
    <lineage>
        <taxon>Bacteria</taxon>
        <taxon>Bacillati</taxon>
        <taxon>Bacillota</taxon>
        <taxon>Bacilli</taxon>
        <taxon>Bacillales</taxon>
        <taxon>Bacillaceae</taxon>
        <taxon>Oceanobacillus</taxon>
    </lineage>
</organism>
<keyword evidence="2" id="KW-1185">Reference proteome</keyword>
<accession>A0A918D2E9</accession>
<protein>
    <submittedName>
        <fullName evidence="1">Uncharacterized protein</fullName>
    </submittedName>
</protein>
<evidence type="ECO:0000313" key="1">
    <source>
        <dbReference type="EMBL" id="GGN59417.1"/>
    </source>
</evidence>
<reference evidence="1" key="1">
    <citation type="journal article" date="2014" name="Int. J. Syst. Evol. Microbiol.">
        <title>Complete genome sequence of Corynebacterium casei LMG S-19264T (=DSM 44701T), isolated from a smear-ripened cheese.</title>
        <authorList>
            <consortium name="US DOE Joint Genome Institute (JGI-PGF)"/>
            <person name="Walter F."/>
            <person name="Albersmeier A."/>
            <person name="Kalinowski J."/>
            <person name="Ruckert C."/>
        </authorList>
    </citation>
    <scope>NUCLEOTIDE SEQUENCE</scope>
    <source>
        <strain evidence="1">JCM 17251</strain>
    </source>
</reference>
<sequence>MRPLYVIAEQGTGKLYAGDKMVRDYYTGERMSAWITAYPNKKKPALYASKAKAKERLEYLSPYFYVRRARGRELKWATPEQLSGPKGD</sequence>
<dbReference type="Proteomes" id="UP000624041">
    <property type="component" value="Unassembled WGS sequence"/>
</dbReference>
<dbReference type="RefSeq" id="WP_188857390.1">
    <property type="nucleotide sequence ID" value="NZ_BMOS01000014.1"/>
</dbReference>